<evidence type="ECO:0000259" key="1">
    <source>
        <dbReference type="Pfam" id="PF08486"/>
    </source>
</evidence>
<name>A0A6J6NY45_9ZZZZ</name>
<gene>
    <name evidence="2" type="ORF">UFOPK2579_00459</name>
</gene>
<dbReference type="GO" id="GO:0030435">
    <property type="term" value="P:sporulation resulting in formation of a cellular spore"/>
    <property type="evidence" value="ECO:0007669"/>
    <property type="project" value="InterPro"/>
</dbReference>
<dbReference type="PANTHER" id="PTHR30032">
    <property type="entry name" value="N-ACETYLMURAMOYL-L-ALANINE AMIDASE-RELATED"/>
    <property type="match status" value="1"/>
</dbReference>
<dbReference type="NCBIfam" id="TIGR02669">
    <property type="entry name" value="SpoIID_LytB"/>
    <property type="match status" value="1"/>
</dbReference>
<dbReference type="InterPro" id="IPR006311">
    <property type="entry name" value="TAT_signal"/>
</dbReference>
<dbReference type="InterPro" id="IPR013693">
    <property type="entry name" value="SpoIID/LytB_N"/>
</dbReference>
<feature type="domain" description="Sporulation stage II protein D amidase enhancer LytB N-terminal" evidence="1">
    <location>
        <begin position="199"/>
        <end position="285"/>
    </location>
</feature>
<dbReference type="AlphaFoldDB" id="A0A6J6NY45"/>
<dbReference type="Pfam" id="PF08486">
    <property type="entry name" value="SpoIID"/>
    <property type="match status" value="1"/>
</dbReference>
<dbReference type="InterPro" id="IPR013486">
    <property type="entry name" value="SpoIID/LytB"/>
</dbReference>
<organism evidence="2">
    <name type="scientific">freshwater metagenome</name>
    <dbReference type="NCBI Taxonomy" id="449393"/>
    <lineage>
        <taxon>unclassified sequences</taxon>
        <taxon>metagenomes</taxon>
        <taxon>ecological metagenomes</taxon>
    </lineage>
</organism>
<proteinExistence type="predicted"/>
<dbReference type="PROSITE" id="PS51318">
    <property type="entry name" value="TAT"/>
    <property type="match status" value="1"/>
</dbReference>
<accession>A0A6J6NY45</accession>
<dbReference type="GO" id="GO:0030288">
    <property type="term" value="C:outer membrane-bounded periplasmic space"/>
    <property type="evidence" value="ECO:0007669"/>
    <property type="project" value="TreeGrafter"/>
</dbReference>
<dbReference type="EMBL" id="CAEZXR010000036">
    <property type="protein sequence ID" value="CAB4691840.1"/>
    <property type="molecule type" value="Genomic_DNA"/>
</dbReference>
<sequence>MSSSPRRSAAARTLLAAVAALSLALPAAPAHAAGADRWKVPATATLTLTGHGYGHGHGMSQYGAEGAARQGLSHRQILDFYYPGTTWGRARGRVTVLISGDTSDDLLVRPRSGLSIRDTAGGDPLALPDNGASLWRVAQTADGVTRVAFLTDHWRRFRDLVGDGEFYAGGDPITLVTPSGDQRLRGRLRAVGPSATSSTRDTINDLTLESYLKGVVPREIPASWSPAAVRAQAVAARTYAAYERAHPRTAYYQLCDTTSCQVYGGVDAEYAASNAAVDATAGQVLLADGEPAFTQFASSSGGWTSAGSVPYLAAIEDPYDDWAGNPVHDWTLQLSDARLESAWPAVGDLRTVEVVARDGNGDWGGRVSSLRLSGTGGAVTVTGDTFRSVLGLRSTWFTFRVSGS</sequence>
<evidence type="ECO:0000313" key="2">
    <source>
        <dbReference type="EMBL" id="CAB4691840.1"/>
    </source>
</evidence>
<protein>
    <submittedName>
        <fullName evidence="2">Unannotated protein</fullName>
    </submittedName>
</protein>
<dbReference type="InterPro" id="IPR051922">
    <property type="entry name" value="Bact_Sporulation_Assoc"/>
</dbReference>
<reference evidence="2" key="1">
    <citation type="submission" date="2020-05" db="EMBL/GenBank/DDBJ databases">
        <authorList>
            <person name="Chiriac C."/>
            <person name="Salcher M."/>
            <person name="Ghai R."/>
            <person name="Kavagutti S V."/>
        </authorList>
    </citation>
    <scope>NUCLEOTIDE SEQUENCE</scope>
</reference>
<dbReference type="PANTHER" id="PTHR30032:SF4">
    <property type="entry name" value="AMIDASE ENHANCER"/>
    <property type="match status" value="1"/>
</dbReference>